<feature type="transmembrane region" description="Helical" evidence="1">
    <location>
        <begin position="9"/>
        <end position="30"/>
    </location>
</feature>
<protein>
    <submittedName>
        <fullName evidence="2">Branched-chain amino acid transporter permease</fullName>
    </submittedName>
</protein>
<dbReference type="RefSeq" id="WP_301855954.1">
    <property type="nucleotide sequence ID" value="NZ_JAUJWU010000001.1"/>
</dbReference>
<sequence length="110" mass="12141">MTMTLTQQVVTIAMVIIGTMLTRFLPFLIFPPNKATPKYVQYLGNVLPAAVIGLLVIYCLKDINLFSGSRGIPEFLAIAVVAVLHVWKRQMLLSIAGGTIVYMLLVQTVF</sequence>
<evidence type="ECO:0000256" key="1">
    <source>
        <dbReference type="SAM" id="Phobius"/>
    </source>
</evidence>
<accession>A0ABT8NC43</accession>
<keyword evidence="1" id="KW-0472">Membrane</keyword>
<proteinExistence type="predicted"/>
<dbReference type="Proteomes" id="UP001172142">
    <property type="component" value="Unassembled WGS sequence"/>
</dbReference>
<keyword evidence="3" id="KW-1185">Reference proteome</keyword>
<comment type="caution">
    <text evidence="2">The sequence shown here is derived from an EMBL/GenBank/DDBJ whole genome shotgun (WGS) entry which is preliminary data.</text>
</comment>
<organism evidence="2 3">
    <name type="scientific">Planococcus shenhongbingii</name>
    <dbReference type="NCBI Taxonomy" id="3058398"/>
    <lineage>
        <taxon>Bacteria</taxon>
        <taxon>Bacillati</taxon>
        <taxon>Bacillota</taxon>
        <taxon>Bacilli</taxon>
        <taxon>Bacillales</taxon>
        <taxon>Caryophanaceae</taxon>
        <taxon>Planococcus</taxon>
    </lineage>
</organism>
<keyword evidence="1" id="KW-1133">Transmembrane helix</keyword>
<dbReference type="Pfam" id="PF05437">
    <property type="entry name" value="AzlD"/>
    <property type="match status" value="1"/>
</dbReference>
<feature type="transmembrane region" description="Helical" evidence="1">
    <location>
        <begin position="42"/>
        <end position="60"/>
    </location>
</feature>
<evidence type="ECO:0000313" key="2">
    <source>
        <dbReference type="EMBL" id="MDN7245433.1"/>
    </source>
</evidence>
<dbReference type="InterPro" id="IPR008407">
    <property type="entry name" value="Brnchd-chn_aa_trnsp_AzlD"/>
</dbReference>
<keyword evidence="1" id="KW-0812">Transmembrane</keyword>
<dbReference type="EMBL" id="JAUJWU010000001">
    <property type="protein sequence ID" value="MDN7245433.1"/>
    <property type="molecule type" value="Genomic_DNA"/>
</dbReference>
<evidence type="ECO:0000313" key="3">
    <source>
        <dbReference type="Proteomes" id="UP001172142"/>
    </source>
</evidence>
<dbReference type="PIRSF" id="PIRSF003203">
    <property type="entry name" value="AzlD"/>
    <property type="match status" value="1"/>
</dbReference>
<gene>
    <name evidence="2" type="ORF">QWY13_07960</name>
</gene>
<reference evidence="2 3" key="1">
    <citation type="submission" date="2023-07" db="EMBL/GenBank/DDBJ databases">
        <title>Novel species in genus Planococcus.</title>
        <authorList>
            <person name="Ning S."/>
        </authorList>
    </citation>
    <scope>NUCLEOTIDE SEQUENCE [LARGE SCALE GENOMIC DNA]</scope>
    <source>
        <strain evidence="2 3">N017</strain>
    </source>
</reference>
<feature type="transmembrane region" description="Helical" evidence="1">
    <location>
        <begin position="93"/>
        <end position="109"/>
    </location>
</feature>
<name>A0ABT8NC43_9BACL</name>